<gene>
    <name evidence="1" type="ORF">A7L45_09195</name>
</gene>
<reference evidence="2" key="1">
    <citation type="journal article" date="2016" name="Front. Microbiol.">
        <title>Complete Genome Sequence of Clostridium estertheticum DSM 8809, a Microbe Identified in Spoiled Vacuum Packed Beef.</title>
        <authorList>
            <person name="Yu Z."/>
            <person name="Gunn L."/>
            <person name="Brennan E."/>
            <person name="Reid R."/>
            <person name="Wall P.G."/>
            <person name="Gaora O.P."/>
            <person name="Hurley D."/>
            <person name="Bolton D."/>
            <person name="Fanning S."/>
        </authorList>
    </citation>
    <scope>NUCLEOTIDE SEQUENCE [LARGE SCALE GENOMIC DNA]</scope>
    <source>
        <strain evidence="2">DSM 8809</strain>
    </source>
</reference>
<proteinExistence type="predicted"/>
<accession>A0A1J0GFS2</accession>
<evidence type="ECO:0008006" key="3">
    <source>
        <dbReference type="Google" id="ProtNLM"/>
    </source>
</evidence>
<name>A0A1J0GFS2_9CLOT</name>
<sequence>MKKVFKKMIILIIISLIVQSGGLFYLNNYFLTSNSALKSQKVGDSAESKKTSVSTFKVPSDATTINVSYDAGYISYYLNNQLYVVNTITSKSVNVSSSNGVKISFCKWLPDRNRMLVVETQNRNLSLSYYDATKSQKDKVSDILMVSSGSVVKDIEASTLTMVFYIKVKNGYKNYSIYWLNIMKSRKKIVTKSQYVGNIGVIPHEDKMVYENLTNNKVYATGPDHALNFSGSTKSCLLAIDNNDQVYVGNVDRSNKIDKIYYGKLGGEWKSLPLSTAVSKDNLFVTGSGKVYKNDKIKSVVTEIQTNKETTYKGTFLQSYSSGVASLSDGNLVKTPFN</sequence>
<dbReference type="Proteomes" id="UP000182569">
    <property type="component" value="Chromosome"/>
</dbReference>
<dbReference type="OrthoDB" id="1630871at2"/>
<dbReference type="KEGG" id="ceu:A7L45_09195"/>
<organism evidence="1 2">
    <name type="scientific">Clostridium estertheticum subsp. estertheticum</name>
    <dbReference type="NCBI Taxonomy" id="1552"/>
    <lineage>
        <taxon>Bacteria</taxon>
        <taxon>Bacillati</taxon>
        <taxon>Bacillota</taxon>
        <taxon>Clostridia</taxon>
        <taxon>Eubacteriales</taxon>
        <taxon>Clostridiaceae</taxon>
        <taxon>Clostridium</taxon>
    </lineage>
</organism>
<evidence type="ECO:0000313" key="1">
    <source>
        <dbReference type="EMBL" id="APC40228.1"/>
    </source>
</evidence>
<dbReference type="SUPFAM" id="SSF82171">
    <property type="entry name" value="DPP6 N-terminal domain-like"/>
    <property type="match status" value="1"/>
</dbReference>
<dbReference type="STRING" id="1552.A7L45_09195"/>
<dbReference type="RefSeq" id="WP_071612519.1">
    <property type="nucleotide sequence ID" value="NZ_CP015756.1"/>
</dbReference>
<dbReference type="EMBL" id="CP015756">
    <property type="protein sequence ID" value="APC40228.1"/>
    <property type="molecule type" value="Genomic_DNA"/>
</dbReference>
<protein>
    <recommendedName>
        <fullName evidence="3">Dipeptidylpeptidase IV N-terminal domain-containing protein</fullName>
    </recommendedName>
</protein>
<evidence type="ECO:0000313" key="2">
    <source>
        <dbReference type="Proteomes" id="UP000182569"/>
    </source>
</evidence>
<keyword evidence="2" id="KW-1185">Reference proteome</keyword>
<dbReference type="AlphaFoldDB" id="A0A1J0GFS2"/>